<evidence type="ECO:0000313" key="2">
    <source>
        <dbReference type="EMBL" id="CAG8625910.1"/>
    </source>
</evidence>
<dbReference type="EMBL" id="CAJVPY010004704">
    <property type="protein sequence ID" value="CAG8625910.1"/>
    <property type="molecule type" value="Genomic_DNA"/>
</dbReference>
<evidence type="ECO:0000256" key="1">
    <source>
        <dbReference type="PROSITE-ProRule" id="PRU10141"/>
    </source>
</evidence>
<dbReference type="SUPFAM" id="SSF56112">
    <property type="entry name" value="Protein kinase-like (PK-like)"/>
    <property type="match status" value="1"/>
</dbReference>
<proteinExistence type="predicted"/>
<reference evidence="2" key="1">
    <citation type="submission" date="2021-06" db="EMBL/GenBank/DDBJ databases">
        <authorList>
            <person name="Kallberg Y."/>
            <person name="Tangrot J."/>
            <person name="Rosling A."/>
        </authorList>
    </citation>
    <scope>NUCLEOTIDE SEQUENCE</scope>
    <source>
        <strain evidence="2">MA453B</strain>
    </source>
</reference>
<keyword evidence="1" id="KW-0067">ATP-binding</keyword>
<accession>A0A9N9D4K2</accession>
<gene>
    <name evidence="2" type="ORF">DERYTH_LOCUS8887</name>
</gene>
<organism evidence="2 3">
    <name type="scientific">Dentiscutata erythropus</name>
    <dbReference type="NCBI Taxonomy" id="1348616"/>
    <lineage>
        <taxon>Eukaryota</taxon>
        <taxon>Fungi</taxon>
        <taxon>Fungi incertae sedis</taxon>
        <taxon>Mucoromycota</taxon>
        <taxon>Glomeromycotina</taxon>
        <taxon>Glomeromycetes</taxon>
        <taxon>Diversisporales</taxon>
        <taxon>Gigasporaceae</taxon>
        <taxon>Dentiscutata</taxon>
    </lineage>
</organism>
<dbReference type="InterPro" id="IPR011009">
    <property type="entry name" value="Kinase-like_dom_sf"/>
</dbReference>
<dbReference type="PROSITE" id="PS00107">
    <property type="entry name" value="PROTEIN_KINASE_ATP"/>
    <property type="match status" value="1"/>
</dbReference>
<comment type="caution">
    <text evidence="2">The sequence shown here is derived from an EMBL/GenBank/DDBJ whole genome shotgun (WGS) entry which is preliminary data.</text>
</comment>
<feature type="binding site" evidence="1">
    <location>
        <position position="55"/>
    </location>
    <ligand>
        <name>ATP</name>
        <dbReference type="ChEBI" id="CHEBI:30616"/>
    </ligand>
</feature>
<dbReference type="InterPro" id="IPR017441">
    <property type="entry name" value="Protein_kinase_ATP_BS"/>
</dbReference>
<keyword evidence="1" id="KW-0547">Nucleotide-binding</keyword>
<evidence type="ECO:0000313" key="3">
    <source>
        <dbReference type="Proteomes" id="UP000789405"/>
    </source>
</evidence>
<keyword evidence="3" id="KW-1185">Reference proteome</keyword>
<dbReference type="GO" id="GO:0005524">
    <property type="term" value="F:ATP binding"/>
    <property type="evidence" value="ECO:0007669"/>
    <property type="project" value="UniProtKB-UniRule"/>
</dbReference>
<dbReference type="Gene3D" id="3.30.200.20">
    <property type="entry name" value="Phosphorylase Kinase, domain 1"/>
    <property type="match status" value="1"/>
</dbReference>
<protein>
    <submittedName>
        <fullName evidence="2">4605_t:CDS:1</fullName>
    </submittedName>
</protein>
<dbReference type="OrthoDB" id="2426322at2759"/>
<dbReference type="Proteomes" id="UP000789405">
    <property type="component" value="Unassembled WGS sequence"/>
</dbReference>
<sequence>MTNAEQGETLCKLEVSLERVRKFDYSQFGDVRRIGSGKFAIVYSSTFENCNYALKSLNNNLQIDVRTIGRIKREIEILYDMSTRILSNFTEFQEFYVGIATSRLYTERSFKKKTT</sequence>
<dbReference type="AlphaFoldDB" id="A0A9N9D4K2"/>
<name>A0A9N9D4K2_9GLOM</name>